<dbReference type="PANTHER" id="PTHR34512">
    <property type="entry name" value="CELL SURFACE PROTEIN"/>
    <property type="match status" value="1"/>
</dbReference>
<evidence type="ECO:0000313" key="3">
    <source>
        <dbReference type="EMBL" id="EEF59087.1"/>
    </source>
</evidence>
<evidence type="ECO:0000256" key="1">
    <source>
        <dbReference type="SAM" id="MobiDB-lite"/>
    </source>
</evidence>
<dbReference type="PANTHER" id="PTHR34512:SF30">
    <property type="entry name" value="OUTER MEMBRANE PROTEIN ASSEMBLY FACTOR BAMB"/>
    <property type="match status" value="1"/>
</dbReference>
<dbReference type="Pfam" id="PF13360">
    <property type="entry name" value="PQQ_2"/>
    <property type="match status" value="1"/>
</dbReference>
<keyword evidence="4" id="KW-1185">Reference proteome</keyword>
<dbReference type="Gene3D" id="2.130.10.10">
    <property type="entry name" value="YVTN repeat-like/Quinoprotein amine dehydrogenase"/>
    <property type="match status" value="1"/>
</dbReference>
<name>B9XM94_PEDPL</name>
<dbReference type="InterPro" id="IPR018391">
    <property type="entry name" value="PQQ_b-propeller_rpt"/>
</dbReference>
<sequence precursor="true">MNFSISRAALMGVISIVCVATKVAGADWTQYRGPNHDGSSTEKLKWPAAGPKEVWKTPLETGFSSFAIGNGEAFTLVQRDVEGANQEVCLALNADSGKQLWAQPLGIAKYQGGGDAGASDNKGGDGPRSTPAYDGGKVYTMSSRLVLDCFDAKSGRKLWSHDLIKENAGRNISWENAASPLIDGDLIFVAGGGAGQSLLAFDKKDGHLVWKGQDEKMTHSTPIAATILGERQVIFFMQSGLVSVAPKDGKLLWKYKFRYSTSTAMSPIVYQDMVYCSAGYGVGASACKVSKNGDNWEATQLWFEPANVINNHWSTPVCKDGYLYGIYGFKEFGKAPLKCVEMATGKILWSKEGFGPGGCTLVDGNVLVLSDAGELVLVKAITSGYEELGRKHAVAGKCWSTPCVSNGRIYARSTKEGACLEVGASATARLDNTFTTH</sequence>
<feature type="domain" description="Pyrrolo-quinoline quinone repeat" evidence="2">
    <location>
        <begin position="86"/>
        <end position="298"/>
    </location>
</feature>
<dbReference type="EMBL" id="ABOX02000033">
    <property type="protein sequence ID" value="EEF59087.1"/>
    <property type="molecule type" value="Genomic_DNA"/>
</dbReference>
<reference evidence="3 4" key="1">
    <citation type="journal article" date="2011" name="J. Bacteriol.">
        <title>Genome sequence of 'Pedosphaera parvula' Ellin514, an aerobic Verrucomicrobial isolate from pasture soil.</title>
        <authorList>
            <person name="Kant R."/>
            <person name="van Passel M.W."/>
            <person name="Sangwan P."/>
            <person name="Palva A."/>
            <person name="Lucas S."/>
            <person name="Copeland A."/>
            <person name="Lapidus A."/>
            <person name="Glavina Del Rio T."/>
            <person name="Dalin E."/>
            <person name="Tice H."/>
            <person name="Bruce D."/>
            <person name="Goodwin L."/>
            <person name="Pitluck S."/>
            <person name="Chertkov O."/>
            <person name="Larimer F.W."/>
            <person name="Land M.L."/>
            <person name="Hauser L."/>
            <person name="Brettin T.S."/>
            <person name="Detter J.C."/>
            <person name="Han S."/>
            <person name="de Vos W.M."/>
            <person name="Janssen P.H."/>
            <person name="Smidt H."/>
        </authorList>
    </citation>
    <scope>NUCLEOTIDE SEQUENCE [LARGE SCALE GENOMIC DNA]</scope>
    <source>
        <strain evidence="3 4">Ellin514</strain>
    </source>
</reference>
<evidence type="ECO:0000259" key="2">
    <source>
        <dbReference type="Pfam" id="PF13360"/>
    </source>
</evidence>
<proteinExistence type="predicted"/>
<comment type="caution">
    <text evidence="3">The sequence shown here is derived from an EMBL/GenBank/DDBJ whole genome shotgun (WGS) entry which is preliminary data.</text>
</comment>
<protein>
    <submittedName>
        <fullName evidence="3">Pyrrolo-quinoline quinone</fullName>
    </submittedName>
</protein>
<evidence type="ECO:0000313" key="4">
    <source>
        <dbReference type="Proteomes" id="UP000003688"/>
    </source>
</evidence>
<dbReference type="SUPFAM" id="SSF50998">
    <property type="entry name" value="Quinoprotein alcohol dehydrogenase-like"/>
    <property type="match status" value="1"/>
</dbReference>
<dbReference type="Proteomes" id="UP000003688">
    <property type="component" value="Unassembled WGS sequence"/>
</dbReference>
<accession>B9XM94</accession>
<dbReference type="AlphaFoldDB" id="B9XM94"/>
<dbReference type="InterPro" id="IPR002372">
    <property type="entry name" value="PQQ_rpt_dom"/>
</dbReference>
<organism evidence="3 4">
    <name type="scientific">Pedosphaera parvula (strain Ellin514)</name>
    <dbReference type="NCBI Taxonomy" id="320771"/>
    <lineage>
        <taxon>Bacteria</taxon>
        <taxon>Pseudomonadati</taxon>
        <taxon>Verrucomicrobiota</taxon>
        <taxon>Pedosphaerae</taxon>
        <taxon>Pedosphaerales</taxon>
        <taxon>Pedosphaeraceae</taxon>
        <taxon>Pedosphaera</taxon>
    </lineage>
</organism>
<dbReference type="STRING" id="320771.Cflav_PD2215"/>
<dbReference type="SMART" id="SM00564">
    <property type="entry name" value="PQQ"/>
    <property type="match status" value="3"/>
</dbReference>
<dbReference type="InterPro" id="IPR011047">
    <property type="entry name" value="Quinoprotein_ADH-like_sf"/>
</dbReference>
<dbReference type="RefSeq" id="WP_007416933.1">
    <property type="nucleotide sequence ID" value="NZ_ABOX02000033.1"/>
</dbReference>
<dbReference type="InterPro" id="IPR015943">
    <property type="entry name" value="WD40/YVTN_repeat-like_dom_sf"/>
</dbReference>
<feature type="region of interest" description="Disordered" evidence="1">
    <location>
        <begin position="112"/>
        <end position="133"/>
    </location>
</feature>
<gene>
    <name evidence="3" type="ORF">Cflav_PD2215</name>
</gene>